<comment type="caution">
    <text evidence="1">The sequence shown here is derived from an EMBL/GenBank/DDBJ whole genome shotgun (WGS) entry which is preliminary data.</text>
</comment>
<dbReference type="RefSeq" id="WP_095651971.1">
    <property type="nucleotide sequence ID" value="NZ_LMVM01000002.1"/>
</dbReference>
<sequence length="70" mass="8054">MSKTKNKKKSIFNKIKIYIADKTYRTKPCRFCIHSSEVQGCLGKTWCCDLIGEIHNAGGCWCFKDEVGEY</sequence>
<dbReference type="Proteomes" id="UP000217784">
    <property type="component" value="Unassembled WGS sequence"/>
</dbReference>
<dbReference type="AlphaFoldDB" id="A0A2A2H8R4"/>
<gene>
    <name evidence="1" type="ORF">ASJ80_08360</name>
</gene>
<keyword evidence="2" id="KW-1185">Reference proteome</keyword>
<reference evidence="1 2" key="1">
    <citation type="journal article" date="2017" name="BMC Genomics">
        <title>Genomic analysis of methanogenic archaea reveals a shift towards energy conservation.</title>
        <authorList>
            <person name="Gilmore S.P."/>
            <person name="Henske J.K."/>
            <person name="Sexton J.A."/>
            <person name="Solomon K.V."/>
            <person name="Seppala S."/>
            <person name="Yoo J.I."/>
            <person name="Huyett L.M."/>
            <person name="Pressman A."/>
            <person name="Cogan J.Z."/>
            <person name="Kivenson V."/>
            <person name="Peng X."/>
            <person name="Tan Y."/>
            <person name="Valentine D.L."/>
            <person name="O'Malley M.A."/>
        </authorList>
    </citation>
    <scope>NUCLEOTIDE SEQUENCE [LARGE SCALE GENOMIC DNA]</scope>
    <source>
        <strain evidence="1 2">M.o.H.</strain>
    </source>
</reference>
<evidence type="ECO:0000313" key="2">
    <source>
        <dbReference type="Proteomes" id="UP000217784"/>
    </source>
</evidence>
<organism evidence="1 2">
    <name type="scientific">Methanobacterium bryantii</name>
    <dbReference type="NCBI Taxonomy" id="2161"/>
    <lineage>
        <taxon>Archaea</taxon>
        <taxon>Methanobacteriati</taxon>
        <taxon>Methanobacteriota</taxon>
        <taxon>Methanomada group</taxon>
        <taxon>Methanobacteria</taxon>
        <taxon>Methanobacteriales</taxon>
        <taxon>Methanobacteriaceae</taxon>
        <taxon>Methanobacterium</taxon>
    </lineage>
</organism>
<proteinExistence type="predicted"/>
<name>A0A2A2H8R4_METBR</name>
<dbReference type="EMBL" id="LMVM01000002">
    <property type="protein sequence ID" value="PAV05735.1"/>
    <property type="molecule type" value="Genomic_DNA"/>
</dbReference>
<evidence type="ECO:0000313" key="1">
    <source>
        <dbReference type="EMBL" id="PAV05735.1"/>
    </source>
</evidence>
<protein>
    <submittedName>
        <fullName evidence="1">Uncharacterized protein</fullName>
    </submittedName>
</protein>
<accession>A0A2A2H8R4</accession>